<comment type="caution">
    <text evidence="2">The sequence shown here is derived from an EMBL/GenBank/DDBJ whole genome shotgun (WGS) entry which is preliminary data.</text>
</comment>
<dbReference type="EMBL" id="SWKV01000096">
    <property type="protein sequence ID" value="KAF3032608.1"/>
    <property type="molecule type" value="Genomic_DNA"/>
</dbReference>
<reference evidence="2" key="1">
    <citation type="submission" date="2019-04" db="EMBL/GenBank/DDBJ databases">
        <title>Sequencing of skin fungus with MAO and IRED activity.</title>
        <authorList>
            <person name="Marsaioli A.J."/>
            <person name="Bonatto J.M.C."/>
            <person name="Reis Junior O."/>
        </authorList>
    </citation>
    <scope>NUCLEOTIDE SEQUENCE</scope>
    <source>
        <strain evidence="2">28M1</strain>
    </source>
</reference>
<evidence type="ECO:0000256" key="1">
    <source>
        <dbReference type="SAM" id="MobiDB-lite"/>
    </source>
</evidence>
<proteinExistence type="predicted"/>
<protein>
    <submittedName>
        <fullName evidence="2">Uncharacterized protein</fullName>
    </submittedName>
</protein>
<name>A0A9P4WHN3_9PLEO</name>
<evidence type="ECO:0000313" key="3">
    <source>
        <dbReference type="Proteomes" id="UP000758155"/>
    </source>
</evidence>
<sequence>MATEGKRAISAQVRKRDAFKTPYPLEPQAKAVTISAAAVFKKQKPDTPQLRSSSRTPLRPTVKRTAGKTEGREVHPLTLAFKESSEEYRRHLYSNAVTKIDKDLDALLNRLFESNLQVASSDPANNDSHNSPLKLTVHAKYQRLVQKLCNPLSGHCYLLQQTASSGEVERVQITLHERFQSFEETMQAETEEIKNLQIQWEGVVAEIFQLGVTCLGEEIVATLLSSTEPHVDEAESTLFVPEQGSSVHTGESKRKRMSFADPDMGKLLPGFLFRTPVQRRKPIPSSPELPADGVQQLEQTIVDLGKPHVAELQLLEKEHQAWWKKKQKQLAHTFMQD</sequence>
<organism evidence="2 3">
    <name type="scientific">Didymella heteroderae</name>
    <dbReference type="NCBI Taxonomy" id="1769908"/>
    <lineage>
        <taxon>Eukaryota</taxon>
        <taxon>Fungi</taxon>
        <taxon>Dikarya</taxon>
        <taxon>Ascomycota</taxon>
        <taxon>Pezizomycotina</taxon>
        <taxon>Dothideomycetes</taxon>
        <taxon>Pleosporomycetidae</taxon>
        <taxon>Pleosporales</taxon>
        <taxon>Pleosporineae</taxon>
        <taxon>Didymellaceae</taxon>
        <taxon>Didymella</taxon>
    </lineage>
</organism>
<feature type="region of interest" description="Disordered" evidence="1">
    <location>
        <begin position="41"/>
        <end position="68"/>
    </location>
</feature>
<dbReference type="Proteomes" id="UP000758155">
    <property type="component" value="Unassembled WGS sequence"/>
</dbReference>
<accession>A0A9P4WHN3</accession>
<dbReference type="AlphaFoldDB" id="A0A9P4WHN3"/>
<gene>
    <name evidence="2" type="ORF">E8E12_003640</name>
</gene>
<dbReference type="OrthoDB" id="3777651at2759"/>
<evidence type="ECO:0000313" key="2">
    <source>
        <dbReference type="EMBL" id="KAF3032608.1"/>
    </source>
</evidence>
<keyword evidence="3" id="KW-1185">Reference proteome</keyword>